<dbReference type="Pfam" id="PF02777">
    <property type="entry name" value="Sod_Fe_C"/>
    <property type="match status" value="1"/>
</dbReference>
<evidence type="ECO:0000256" key="6">
    <source>
        <dbReference type="ARBA" id="ARBA00023211"/>
    </source>
</evidence>
<evidence type="ECO:0000259" key="10">
    <source>
        <dbReference type="Pfam" id="PF02777"/>
    </source>
</evidence>
<dbReference type="SUPFAM" id="SSF46609">
    <property type="entry name" value="Fe,Mn superoxide dismutase (SOD), N-terminal domain"/>
    <property type="match status" value="1"/>
</dbReference>
<sequence>MGLMRYSFCMLFFTMAFSQVKKYNAIKRGDDDLKKIINDPSFKIDFKKLDSLKKGSEKKFRVSGKVNLVYNSTSVLTLWVRGQDDTSTFGVNGIVNINFSSGNKLWDTRGIFGYGFTKSAKLNFPKKTNDILDVNTSFSLRLEDKCALEPHIDAKTMEIHHTKHHNAYTKNLNNSISGTHLEGKSIEDILRNLDMSNVAVRNNGGGFYNHNLFWEILSPEKSAPSPDLSSAINIAFGNLETFKEAFSKVATTRFGSGWAWLCVHKGGKVEVCSSANQDNPIMPNVGCGGTPILGLDVWEHAYYLNYQNRRPDYISAFFNIINWDKVSNFYSKNK</sequence>
<dbReference type="PROSITE" id="PS00088">
    <property type="entry name" value="SOD_MN"/>
    <property type="match status" value="1"/>
</dbReference>
<evidence type="ECO:0000256" key="7">
    <source>
        <dbReference type="ARBA" id="ARBA00049204"/>
    </source>
</evidence>
<evidence type="ECO:0000256" key="8">
    <source>
        <dbReference type="SAM" id="SignalP"/>
    </source>
</evidence>
<feature type="domain" description="Manganese/iron superoxide dismutase C-terminal" evidence="10">
    <location>
        <begin position="225"/>
        <end position="328"/>
    </location>
</feature>
<proteinExistence type="inferred from homology"/>
<keyword evidence="6" id="KW-0464">Manganese</keyword>
<comment type="similarity">
    <text evidence="2">Belongs to the iron/manganese superoxide dismutase family.</text>
</comment>
<dbReference type="InterPro" id="IPR001189">
    <property type="entry name" value="Mn/Fe_SOD"/>
</dbReference>
<keyword evidence="8" id="KW-0732">Signal</keyword>
<dbReference type="PANTHER" id="PTHR43595:SF2">
    <property type="entry name" value="SMALL RIBOSOMAL SUBUNIT PROTEIN MS42"/>
    <property type="match status" value="1"/>
</dbReference>
<evidence type="ECO:0000256" key="5">
    <source>
        <dbReference type="ARBA" id="ARBA00023002"/>
    </source>
</evidence>
<dbReference type="Pfam" id="PF00081">
    <property type="entry name" value="Sod_Fe_N"/>
    <property type="match status" value="1"/>
</dbReference>
<dbReference type="InterPro" id="IPR019832">
    <property type="entry name" value="Mn/Fe_SOD_C"/>
</dbReference>
<dbReference type="SUPFAM" id="SSF54719">
    <property type="entry name" value="Fe,Mn superoxide dismutase (SOD), C-terminal domain"/>
    <property type="match status" value="1"/>
</dbReference>
<dbReference type="GO" id="GO:0046872">
    <property type="term" value="F:metal ion binding"/>
    <property type="evidence" value="ECO:0007669"/>
    <property type="project" value="UniProtKB-KW"/>
</dbReference>
<accession>A0AAV4G606</accession>
<evidence type="ECO:0000256" key="4">
    <source>
        <dbReference type="ARBA" id="ARBA00022723"/>
    </source>
</evidence>
<keyword evidence="12" id="KW-1185">Reference proteome</keyword>
<feature type="signal peptide" evidence="8">
    <location>
        <begin position="1"/>
        <end position="18"/>
    </location>
</feature>
<dbReference type="Gene3D" id="3.55.40.20">
    <property type="entry name" value="Iron/manganese superoxide dismutase, C-terminal domain"/>
    <property type="match status" value="1"/>
</dbReference>
<evidence type="ECO:0000256" key="1">
    <source>
        <dbReference type="ARBA" id="ARBA00002170"/>
    </source>
</evidence>
<dbReference type="InterPro" id="IPR036314">
    <property type="entry name" value="SOD_C_sf"/>
</dbReference>
<comment type="caution">
    <text evidence="11">The sequence shown here is derived from an EMBL/GenBank/DDBJ whole genome shotgun (WGS) entry which is preliminary data.</text>
</comment>
<comment type="catalytic activity">
    <reaction evidence="7">
        <text>2 superoxide + 2 H(+) = H2O2 + O2</text>
        <dbReference type="Rhea" id="RHEA:20696"/>
        <dbReference type="ChEBI" id="CHEBI:15378"/>
        <dbReference type="ChEBI" id="CHEBI:15379"/>
        <dbReference type="ChEBI" id="CHEBI:16240"/>
        <dbReference type="ChEBI" id="CHEBI:18421"/>
        <dbReference type="EC" id="1.15.1.1"/>
    </reaction>
</comment>
<evidence type="ECO:0000313" key="11">
    <source>
        <dbReference type="EMBL" id="GFR80626.1"/>
    </source>
</evidence>
<keyword evidence="5" id="KW-0560">Oxidoreductase</keyword>
<dbReference type="GO" id="GO:0004784">
    <property type="term" value="F:superoxide dismutase activity"/>
    <property type="evidence" value="ECO:0007669"/>
    <property type="project" value="UniProtKB-EC"/>
</dbReference>
<dbReference type="EC" id="1.15.1.1" evidence="3"/>
<reference evidence="11 12" key="1">
    <citation type="journal article" date="2021" name="Elife">
        <title>Chloroplast acquisition without the gene transfer in kleptoplastic sea slugs, Plakobranchus ocellatus.</title>
        <authorList>
            <person name="Maeda T."/>
            <person name="Takahashi S."/>
            <person name="Yoshida T."/>
            <person name="Shimamura S."/>
            <person name="Takaki Y."/>
            <person name="Nagai Y."/>
            <person name="Toyoda A."/>
            <person name="Suzuki Y."/>
            <person name="Arimoto A."/>
            <person name="Ishii H."/>
            <person name="Satoh N."/>
            <person name="Nishiyama T."/>
            <person name="Hasebe M."/>
            <person name="Maruyama T."/>
            <person name="Minagawa J."/>
            <person name="Obokata J."/>
            <person name="Shigenobu S."/>
        </authorList>
    </citation>
    <scope>NUCLEOTIDE SEQUENCE [LARGE SCALE GENOMIC DNA]</scope>
</reference>
<dbReference type="InterPro" id="IPR019833">
    <property type="entry name" value="Mn/Fe_SOD_BS"/>
</dbReference>
<dbReference type="PANTHER" id="PTHR43595">
    <property type="entry name" value="37S RIBOSOMAL PROTEIN S26, MITOCHONDRIAL"/>
    <property type="match status" value="1"/>
</dbReference>
<name>A0AAV4G606_9GAST</name>
<evidence type="ECO:0000259" key="9">
    <source>
        <dbReference type="Pfam" id="PF00081"/>
    </source>
</evidence>
<dbReference type="EMBL" id="BMAT01004790">
    <property type="protein sequence ID" value="GFR80626.1"/>
    <property type="molecule type" value="Genomic_DNA"/>
</dbReference>
<dbReference type="PRINTS" id="PR01703">
    <property type="entry name" value="MNSODISMTASE"/>
</dbReference>
<dbReference type="AlphaFoldDB" id="A0AAV4G606"/>
<gene>
    <name evidence="11" type="ORF">ElyMa_002319600</name>
</gene>
<protein>
    <recommendedName>
        <fullName evidence="3">superoxide dismutase</fullName>
        <ecNumber evidence="3">1.15.1.1</ecNumber>
    </recommendedName>
</protein>
<dbReference type="Gene3D" id="1.10.287.990">
    <property type="entry name" value="Fe,Mn superoxide dismutase (SOD) domain"/>
    <property type="match status" value="1"/>
</dbReference>
<dbReference type="InterPro" id="IPR019831">
    <property type="entry name" value="Mn/Fe_SOD_N"/>
</dbReference>
<evidence type="ECO:0000313" key="12">
    <source>
        <dbReference type="Proteomes" id="UP000762676"/>
    </source>
</evidence>
<organism evidence="11 12">
    <name type="scientific">Elysia marginata</name>
    <dbReference type="NCBI Taxonomy" id="1093978"/>
    <lineage>
        <taxon>Eukaryota</taxon>
        <taxon>Metazoa</taxon>
        <taxon>Spiralia</taxon>
        <taxon>Lophotrochozoa</taxon>
        <taxon>Mollusca</taxon>
        <taxon>Gastropoda</taxon>
        <taxon>Heterobranchia</taxon>
        <taxon>Euthyneura</taxon>
        <taxon>Panpulmonata</taxon>
        <taxon>Sacoglossa</taxon>
        <taxon>Placobranchoidea</taxon>
        <taxon>Plakobranchidae</taxon>
        <taxon>Elysia</taxon>
    </lineage>
</organism>
<dbReference type="Proteomes" id="UP000762676">
    <property type="component" value="Unassembled WGS sequence"/>
</dbReference>
<comment type="function">
    <text evidence="1">Destroys superoxide anion radicals which are normally produced within the cells and which are toxic to biological systems.</text>
</comment>
<evidence type="ECO:0000256" key="3">
    <source>
        <dbReference type="ARBA" id="ARBA00012682"/>
    </source>
</evidence>
<dbReference type="InterPro" id="IPR036324">
    <property type="entry name" value="Mn/Fe_SOD_N_sf"/>
</dbReference>
<evidence type="ECO:0000256" key="2">
    <source>
        <dbReference type="ARBA" id="ARBA00008714"/>
    </source>
</evidence>
<dbReference type="GO" id="GO:0005737">
    <property type="term" value="C:cytoplasm"/>
    <property type="evidence" value="ECO:0007669"/>
    <property type="project" value="TreeGrafter"/>
</dbReference>
<feature type="domain" description="Manganese/iron superoxide dismutase N-terminal" evidence="9">
    <location>
        <begin position="146"/>
        <end position="218"/>
    </location>
</feature>
<keyword evidence="4" id="KW-0479">Metal-binding</keyword>
<feature type="chain" id="PRO_5043819969" description="superoxide dismutase" evidence="8">
    <location>
        <begin position="19"/>
        <end position="334"/>
    </location>
</feature>